<sequence length="97" mass="11233">MVSQVGLWADPWFRQDGPLGLNQMQTLQGFGIIQLELKFKSKQQRYYPFRIYNAILVLHDTEIIITDLVGLWADPWFRQDGPQGLNQTQILQGFALP</sequence>
<gene>
    <name evidence="1" type="ORF">CEXT_220401</name>
</gene>
<comment type="caution">
    <text evidence="1">The sequence shown here is derived from an EMBL/GenBank/DDBJ whole genome shotgun (WGS) entry which is preliminary data.</text>
</comment>
<proteinExistence type="predicted"/>
<evidence type="ECO:0000313" key="1">
    <source>
        <dbReference type="EMBL" id="GIY49786.1"/>
    </source>
</evidence>
<dbReference type="Proteomes" id="UP001054945">
    <property type="component" value="Unassembled WGS sequence"/>
</dbReference>
<dbReference type="AlphaFoldDB" id="A0AAV4TXG2"/>
<protein>
    <submittedName>
        <fullName evidence="1">Uncharacterized protein</fullName>
    </submittedName>
</protein>
<keyword evidence="2" id="KW-1185">Reference proteome</keyword>
<reference evidence="1 2" key="1">
    <citation type="submission" date="2021-06" db="EMBL/GenBank/DDBJ databases">
        <title>Caerostris extrusa draft genome.</title>
        <authorList>
            <person name="Kono N."/>
            <person name="Arakawa K."/>
        </authorList>
    </citation>
    <scope>NUCLEOTIDE SEQUENCE [LARGE SCALE GENOMIC DNA]</scope>
</reference>
<dbReference type="EMBL" id="BPLR01011886">
    <property type="protein sequence ID" value="GIY49786.1"/>
    <property type="molecule type" value="Genomic_DNA"/>
</dbReference>
<organism evidence="1 2">
    <name type="scientific">Caerostris extrusa</name>
    <name type="common">Bark spider</name>
    <name type="synonym">Caerostris bankana</name>
    <dbReference type="NCBI Taxonomy" id="172846"/>
    <lineage>
        <taxon>Eukaryota</taxon>
        <taxon>Metazoa</taxon>
        <taxon>Ecdysozoa</taxon>
        <taxon>Arthropoda</taxon>
        <taxon>Chelicerata</taxon>
        <taxon>Arachnida</taxon>
        <taxon>Araneae</taxon>
        <taxon>Araneomorphae</taxon>
        <taxon>Entelegynae</taxon>
        <taxon>Araneoidea</taxon>
        <taxon>Araneidae</taxon>
        <taxon>Caerostris</taxon>
    </lineage>
</organism>
<name>A0AAV4TXG2_CAEEX</name>
<accession>A0AAV4TXG2</accession>
<evidence type="ECO:0000313" key="2">
    <source>
        <dbReference type="Proteomes" id="UP001054945"/>
    </source>
</evidence>